<comment type="catalytic activity">
    <reaction evidence="1">
        <text>ATP + protein L-histidine = ADP + protein N-phospho-L-histidine.</text>
        <dbReference type="EC" id="2.7.13.3"/>
    </reaction>
</comment>
<gene>
    <name evidence="15" type="ORF">SAMN05421813_10328</name>
</gene>
<dbReference type="PROSITE" id="PS50109">
    <property type="entry name" value="HIS_KIN"/>
    <property type="match status" value="1"/>
</dbReference>
<dbReference type="Gene3D" id="3.30.565.10">
    <property type="entry name" value="Histidine kinase-like ATPase, C-terminal domain"/>
    <property type="match status" value="1"/>
</dbReference>
<dbReference type="RefSeq" id="WP_090699491.1">
    <property type="nucleotide sequence ID" value="NZ_FNHH01000003.1"/>
</dbReference>
<evidence type="ECO:0000259" key="14">
    <source>
        <dbReference type="PROSITE" id="PS50110"/>
    </source>
</evidence>
<dbReference type="EMBL" id="FNHH01000003">
    <property type="protein sequence ID" value="SDL85647.1"/>
    <property type="molecule type" value="Genomic_DNA"/>
</dbReference>
<comment type="subunit">
    <text evidence="9">At low DSF concentrations, interacts with RpfF.</text>
</comment>
<name>A0A1G9NI32_9SPHI</name>
<dbReference type="InterPro" id="IPR036097">
    <property type="entry name" value="HisK_dim/P_sf"/>
</dbReference>
<dbReference type="InterPro" id="IPR036890">
    <property type="entry name" value="HATPase_C_sf"/>
</dbReference>
<feature type="modified residue" description="4-aspartylphosphate" evidence="11">
    <location>
        <position position="347"/>
    </location>
</feature>
<evidence type="ECO:0000313" key="16">
    <source>
        <dbReference type="Proteomes" id="UP000199226"/>
    </source>
</evidence>
<dbReference type="PANTHER" id="PTHR45339">
    <property type="entry name" value="HYBRID SIGNAL TRANSDUCTION HISTIDINE KINASE J"/>
    <property type="match status" value="1"/>
</dbReference>
<dbReference type="OrthoDB" id="9809670at2"/>
<evidence type="ECO:0000256" key="8">
    <source>
        <dbReference type="ARBA" id="ARBA00023012"/>
    </source>
</evidence>
<evidence type="ECO:0000256" key="12">
    <source>
        <dbReference type="SAM" id="Phobius"/>
    </source>
</evidence>
<sequence length="558" mass="62520">MKEVSDNIDLLVIIAMMCSFTIVICFLIVIYRKQLDIFRHKSANQSKSVFLATMSHEIRTPMNGVLGMASLLKETNLDPEQEEYTQVIIQSGEALLNVINEILDFSKIEAGRMELDPHDFNLRNCVEEVLDIFAGKAAQSDLDLMSQIDPHIPLQIHGDSSRLRQVLINLVGNAMKFTKKGEIFLGIKLVSPPGETDLKLSFEIRDTGIGIPKDKLSGLFESFSQIDSSTTRKYGGTGLGLAISKRLVVLMGGAIAVSSENGVGSTFKFTIQCEKSQDQKLIDQTVNMLAIEGNNILVIDDNATNCYLLKIQLEQWKLKPYIASSGKEALDLILNKDKDYFDLIICDLQMPEMDGLELCSLIKKSHSHIPVILLSSIGDTTRKKHPELFAAVLNKPVKQQQLSKVILNVLNHQVSEPETKPRSLFNKEFSGSYPLNILIADDNYINQKLILKILDNLGYNPSLATNGKEVIQMLMNKNFDLILMDVQMPEMDGLEATRFIRKHHDNQPVIVAMTANAMIEDREECYLAGMDDYLSKPLKTESLITMLKELKTRVSPIN</sequence>
<dbReference type="FunFam" id="1.10.287.130:FF:000002">
    <property type="entry name" value="Two-component osmosensing histidine kinase"/>
    <property type="match status" value="1"/>
</dbReference>
<dbReference type="SUPFAM" id="SSF47384">
    <property type="entry name" value="Homodimeric domain of signal transducing histidine kinase"/>
    <property type="match status" value="1"/>
</dbReference>
<evidence type="ECO:0000256" key="3">
    <source>
        <dbReference type="ARBA" id="ARBA00022553"/>
    </source>
</evidence>
<evidence type="ECO:0000256" key="6">
    <source>
        <dbReference type="ARBA" id="ARBA00022777"/>
    </source>
</evidence>
<dbReference type="CDD" id="cd17546">
    <property type="entry name" value="REC_hyHK_CKI1_RcsC-like"/>
    <property type="match status" value="1"/>
</dbReference>
<dbReference type="FunFam" id="3.30.565.10:FF:000010">
    <property type="entry name" value="Sensor histidine kinase RcsC"/>
    <property type="match status" value="1"/>
</dbReference>
<evidence type="ECO:0000256" key="11">
    <source>
        <dbReference type="PROSITE-ProRule" id="PRU00169"/>
    </source>
</evidence>
<dbReference type="Pfam" id="PF00072">
    <property type="entry name" value="Response_reg"/>
    <property type="match status" value="2"/>
</dbReference>
<dbReference type="AlphaFoldDB" id="A0A1G9NI32"/>
<dbReference type="InterPro" id="IPR001789">
    <property type="entry name" value="Sig_transdc_resp-reg_receiver"/>
</dbReference>
<evidence type="ECO:0000313" key="15">
    <source>
        <dbReference type="EMBL" id="SDL85647.1"/>
    </source>
</evidence>
<keyword evidence="6" id="KW-0418">Kinase</keyword>
<feature type="modified residue" description="4-aspartylphosphate" evidence="11">
    <location>
        <position position="485"/>
    </location>
</feature>
<evidence type="ECO:0000256" key="9">
    <source>
        <dbReference type="ARBA" id="ARBA00064003"/>
    </source>
</evidence>
<keyword evidence="12" id="KW-0472">Membrane</keyword>
<dbReference type="SMART" id="SM00387">
    <property type="entry name" value="HATPase_c"/>
    <property type="match status" value="1"/>
</dbReference>
<feature type="domain" description="Response regulatory" evidence="14">
    <location>
        <begin position="295"/>
        <end position="410"/>
    </location>
</feature>
<accession>A0A1G9NI32</accession>
<evidence type="ECO:0000256" key="2">
    <source>
        <dbReference type="ARBA" id="ARBA00012438"/>
    </source>
</evidence>
<dbReference type="InterPro" id="IPR004358">
    <property type="entry name" value="Sig_transdc_His_kin-like_C"/>
</dbReference>
<feature type="domain" description="Histidine kinase" evidence="13">
    <location>
        <begin position="53"/>
        <end position="275"/>
    </location>
</feature>
<dbReference type="PROSITE" id="PS50110">
    <property type="entry name" value="RESPONSE_REGULATORY"/>
    <property type="match status" value="2"/>
</dbReference>
<dbReference type="PRINTS" id="PR00344">
    <property type="entry name" value="BCTRLSENSOR"/>
</dbReference>
<keyword evidence="4" id="KW-0808">Transferase</keyword>
<evidence type="ECO:0000256" key="10">
    <source>
        <dbReference type="ARBA" id="ARBA00068150"/>
    </source>
</evidence>
<keyword evidence="12" id="KW-1133">Transmembrane helix</keyword>
<evidence type="ECO:0000256" key="4">
    <source>
        <dbReference type="ARBA" id="ARBA00022679"/>
    </source>
</evidence>
<dbReference type="InterPro" id="IPR005467">
    <property type="entry name" value="His_kinase_dom"/>
</dbReference>
<evidence type="ECO:0000256" key="5">
    <source>
        <dbReference type="ARBA" id="ARBA00022741"/>
    </source>
</evidence>
<dbReference type="CDD" id="cd00082">
    <property type="entry name" value="HisKA"/>
    <property type="match status" value="1"/>
</dbReference>
<evidence type="ECO:0000259" key="13">
    <source>
        <dbReference type="PROSITE" id="PS50109"/>
    </source>
</evidence>
<dbReference type="GO" id="GO:0005524">
    <property type="term" value="F:ATP binding"/>
    <property type="evidence" value="ECO:0007669"/>
    <property type="project" value="UniProtKB-KW"/>
</dbReference>
<keyword evidence="8" id="KW-0902">Two-component regulatory system</keyword>
<keyword evidence="5" id="KW-0547">Nucleotide-binding</keyword>
<evidence type="ECO:0000256" key="1">
    <source>
        <dbReference type="ARBA" id="ARBA00000085"/>
    </source>
</evidence>
<dbReference type="Pfam" id="PF02518">
    <property type="entry name" value="HATPase_c"/>
    <property type="match status" value="1"/>
</dbReference>
<dbReference type="PANTHER" id="PTHR45339:SF1">
    <property type="entry name" value="HYBRID SIGNAL TRANSDUCTION HISTIDINE KINASE J"/>
    <property type="match status" value="1"/>
</dbReference>
<proteinExistence type="predicted"/>
<dbReference type="STRING" id="990371.SAMN05421813_10328"/>
<dbReference type="Gene3D" id="1.10.287.130">
    <property type="match status" value="1"/>
</dbReference>
<dbReference type="GO" id="GO:0000155">
    <property type="term" value="F:phosphorelay sensor kinase activity"/>
    <property type="evidence" value="ECO:0007669"/>
    <property type="project" value="InterPro"/>
</dbReference>
<dbReference type="SMART" id="SM00448">
    <property type="entry name" value="REC"/>
    <property type="match status" value="2"/>
</dbReference>
<protein>
    <recommendedName>
        <fullName evidence="10">Sensory/regulatory protein RpfC</fullName>
        <ecNumber evidence="2">2.7.13.3</ecNumber>
    </recommendedName>
</protein>
<reference evidence="16" key="1">
    <citation type="submission" date="2016-10" db="EMBL/GenBank/DDBJ databases">
        <authorList>
            <person name="Varghese N."/>
            <person name="Submissions S."/>
        </authorList>
    </citation>
    <scope>NUCLEOTIDE SEQUENCE [LARGE SCALE GENOMIC DNA]</scope>
    <source>
        <strain evidence="16">DSM 24536</strain>
    </source>
</reference>
<dbReference type="Gene3D" id="3.40.50.2300">
    <property type="match status" value="2"/>
</dbReference>
<dbReference type="CDD" id="cd16922">
    <property type="entry name" value="HATPase_EvgS-ArcB-TorS-like"/>
    <property type="match status" value="1"/>
</dbReference>
<dbReference type="Pfam" id="PF00512">
    <property type="entry name" value="HisKA"/>
    <property type="match status" value="1"/>
</dbReference>
<evidence type="ECO:0000256" key="7">
    <source>
        <dbReference type="ARBA" id="ARBA00022840"/>
    </source>
</evidence>
<dbReference type="CDD" id="cd00156">
    <property type="entry name" value="REC"/>
    <property type="match status" value="1"/>
</dbReference>
<keyword evidence="16" id="KW-1185">Reference proteome</keyword>
<feature type="domain" description="Response regulatory" evidence="14">
    <location>
        <begin position="436"/>
        <end position="551"/>
    </location>
</feature>
<keyword evidence="12" id="KW-0812">Transmembrane</keyword>
<dbReference type="SMART" id="SM00388">
    <property type="entry name" value="HisKA"/>
    <property type="match status" value="1"/>
</dbReference>
<feature type="transmembrane region" description="Helical" evidence="12">
    <location>
        <begin position="12"/>
        <end position="31"/>
    </location>
</feature>
<dbReference type="Proteomes" id="UP000199226">
    <property type="component" value="Unassembled WGS sequence"/>
</dbReference>
<dbReference type="InterPro" id="IPR003661">
    <property type="entry name" value="HisK_dim/P_dom"/>
</dbReference>
<organism evidence="15 16">
    <name type="scientific">Daejeonella rubra</name>
    <dbReference type="NCBI Taxonomy" id="990371"/>
    <lineage>
        <taxon>Bacteria</taxon>
        <taxon>Pseudomonadati</taxon>
        <taxon>Bacteroidota</taxon>
        <taxon>Sphingobacteriia</taxon>
        <taxon>Sphingobacteriales</taxon>
        <taxon>Sphingobacteriaceae</taxon>
        <taxon>Daejeonella</taxon>
    </lineage>
</organism>
<dbReference type="EC" id="2.7.13.3" evidence="2"/>
<keyword evidence="3 11" id="KW-0597">Phosphoprotein</keyword>
<dbReference type="SUPFAM" id="SSF55874">
    <property type="entry name" value="ATPase domain of HSP90 chaperone/DNA topoisomerase II/histidine kinase"/>
    <property type="match status" value="1"/>
</dbReference>
<keyword evidence="7" id="KW-0067">ATP-binding</keyword>
<dbReference type="SUPFAM" id="SSF52172">
    <property type="entry name" value="CheY-like"/>
    <property type="match status" value="2"/>
</dbReference>
<dbReference type="InterPro" id="IPR003594">
    <property type="entry name" value="HATPase_dom"/>
</dbReference>
<dbReference type="InterPro" id="IPR011006">
    <property type="entry name" value="CheY-like_superfamily"/>
</dbReference>